<dbReference type="GO" id="GO:0003677">
    <property type="term" value="F:DNA binding"/>
    <property type="evidence" value="ECO:0007669"/>
    <property type="project" value="UniProtKB-KW"/>
</dbReference>
<keyword evidence="5" id="KW-1185">Reference proteome</keyword>
<dbReference type="RefSeq" id="WP_193436030.1">
    <property type="nucleotide sequence ID" value="NZ_CP063144.1"/>
</dbReference>
<dbReference type="SMART" id="SM00857">
    <property type="entry name" value="Resolvase"/>
    <property type="match status" value="1"/>
</dbReference>
<reference evidence="4 5" key="1">
    <citation type="submission" date="2020-10" db="EMBL/GenBank/DDBJ databases">
        <title>Complete genome sequence of Thermosphaera aggregans strain 3507.</title>
        <authorList>
            <person name="Zayulina K.S."/>
            <person name="Elcheninov A.G."/>
            <person name="Toshchakov S.V."/>
            <person name="Kublanov I.V."/>
            <person name="Kochetkova T.V."/>
        </authorList>
    </citation>
    <scope>NUCLEOTIDE SEQUENCE [LARGE SCALE GENOMIC DNA]</scope>
    <source>
        <strain evidence="4 5">3507</strain>
    </source>
</reference>
<evidence type="ECO:0000256" key="2">
    <source>
        <dbReference type="ARBA" id="ARBA00023172"/>
    </source>
</evidence>
<dbReference type="GeneID" id="59455012"/>
<accession>A0A7M1UQG1</accession>
<dbReference type="InterPro" id="IPR050639">
    <property type="entry name" value="SSR_resolvase"/>
</dbReference>
<feature type="domain" description="Resolvase/invertase-type recombinase catalytic" evidence="3">
    <location>
        <begin position="2"/>
        <end position="115"/>
    </location>
</feature>
<protein>
    <submittedName>
        <fullName evidence="4">Recombinase family protein</fullName>
    </submittedName>
</protein>
<evidence type="ECO:0000313" key="5">
    <source>
        <dbReference type="Proteomes" id="UP000593766"/>
    </source>
</evidence>
<dbReference type="PANTHER" id="PTHR30461">
    <property type="entry name" value="DNA-INVERTASE FROM LAMBDOID PROPHAGE"/>
    <property type="match status" value="1"/>
</dbReference>
<dbReference type="InterPro" id="IPR006119">
    <property type="entry name" value="Resolv_N"/>
</dbReference>
<evidence type="ECO:0000256" key="1">
    <source>
        <dbReference type="ARBA" id="ARBA00023125"/>
    </source>
</evidence>
<evidence type="ECO:0000313" key="4">
    <source>
        <dbReference type="EMBL" id="QOR94229.1"/>
    </source>
</evidence>
<sequence length="127" mass="14630">MLERQVEYPTQYCSSKGYRVVDVLSDTVGSLNTTRKGLLKLLDCVVNEQVDVIVATYKDRLMRFGFEYLDLFFRQHDVRVEIVLGEEPKDFYQELVEDSLAIVTTDNFPFRAGRRLVEPSPALNAAF</sequence>
<dbReference type="AlphaFoldDB" id="A0A7M1UQG1"/>
<name>A0A7M1UQG1_9CREN</name>
<keyword evidence="1" id="KW-0238">DNA-binding</keyword>
<proteinExistence type="predicted"/>
<dbReference type="PANTHER" id="PTHR30461:SF2">
    <property type="entry name" value="SERINE RECOMBINASE PINE-RELATED"/>
    <property type="match status" value="1"/>
</dbReference>
<dbReference type="KEGG" id="tcs:IMZ38_06300"/>
<dbReference type="Gene3D" id="3.40.50.1390">
    <property type="entry name" value="Resolvase, N-terminal catalytic domain"/>
    <property type="match status" value="1"/>
</dbReference>
<evidence type="ECO:0000259" key="3">
    <source>
        <dbReference type="SMART" id="SM00857"/>
    </source>
</evidence>
<keyword evidence="2" id="KW-0233">DNA recombination</keyword>
<dbReference type="EMBL" id="CP063144">
    <property type="protein sequence ID" value="QOR94229.1"/>
    <property type="molecule type" value="Genomic_DNA"/>
</dbReference>
<dbReference type="SUPFAM" id="SSF53041">
    <property type="entry name" value="Resolvase-like"/>
    <property type="match status" value="1"/>
</dbReference>
<dbReference type="OrthoDB" id="28414at2157"/>
<organism evidence="4 5">
    <name type="scientific">Thermosphaera chiliense</name>
    <dbReference type="NCBI Taxonomy" id="3402707"/>
    <lineage>
        <taxon>Archaea</taxon>
        <taxon>Thermoproteota</taxon>
        <taxon>Thermoprotei</taxon>
        <taxon>Desulfurococcales</taxon>
        <taxon>Desulfurococcaceae</taxon>
        <taxon>Thermosphaera</taxon>
    </lineage>
</organism>
<dbReference type="Proteomes" id="UP000593766">
    <property type="component" value="Chromosome"/>
</dbReference>
<dbReference type="Pfam" id="PF00239">
    <property type="entry name" value="Resolvase"/>
    <property type="match status" value="1"/>
</dbReference>
<dbReference type="GO" id="GO:0000150">
    <property type="term" value="F:DNA strand exchange activity"/>
    <property type="evidence" value="ECO:0007669"/>
    <property type="project" value="InterPro"/>
</dbReference>
<dbReference type="InterPro" id="IPR036162">
    <property type="entry name" value="Resolvase-like_N_sf"/>
</dbReference>
<gene>
    <name evidence="4" type="ORF">IMZ38_06300</name>
</gene>